<dbReference type="Proteomes" id="UP000293360">
    <property type="component" value="Unassembled WGS sequence"/>
</dbReference>
<feature type="compositionally biased region" description="Acidic residues" evidence="3">
    <location>
        <begin position="182"/>
        <end position="212"/>
    </location>
</feature>
<accession>A0A4Q4TNL1</accession>
<organism evidence="6 7">
    <name type="scientific">Monosporascus ibericus</name>
    <dbReference type="NCBI Taxonomy" id="155417"/>
    <lineage>
        <taxon>Eukaryota</taxon>
        <taxon>Fungi</taxon>
        <taxon>Dikarya</taxon>
        <taxon>Ascomycota</taxon>
        <taxon>Pezizomycotina</taxon>
        <taxon>Sordariomycetes</taxon>
        <taxon>Xylariomycetidae</taxon>
        <taxon>Xylariales</taxon>
        <taxon>Xylariales incertae sedis</taxon>
        <taxon>Monosporascus</taxon>
    </lineage>
</organism>
<dbReference type="InterPro" id="IPR025160">
    <property type="entry name" value="AATF"/>
</dbReference>
<dbReference type="Pfam" id="PF13339">
    <property type="entry name" value="AATF-Che1"/>
    <property type="match status" value="1"/>
</dbReference>
<evidence type="ECO:0000259" key="5">
    <source>
        <dbReference type="Pfam" id="PF13339"/>
    </source>
</evidence>
<dbReference type="PANTHER" id="PTHR15565">
    <property type="entry name" value="AATF PROTEIN APOPTOSIS ANTAGONIZING TRANSCRIPTION FACTOR"/>
    <property type="match status" value="1"/>
</dbReference>
<feature type="region of interest" description="Disordered" evidence="3">
    <location>
        <begin position="1"/>
        <end position="305"/>
    </location>
</feature>
<feature type="compositionally biased region" description="Polar residues" evidence="3">
    <location>
        <begin position="294"/>
        <end position="305"/>
    </location>
</feature>
<evidence type="ECO:0000256" key="3">
    <source>
        <dbReference type="SAM" id="MobiDB-lite"/>
    </source>
</evidence>
<evidence type="ECO:0000313" key="6">
    <source>
        <dbReference type="EMBL" id="RYP08795.1"/>
    </source>
</evidence>
<dbReference type="EMBL" id="QJNU01000055">
    <property type="protein sequence ID" value="RYP08795.1"/>
    <property type="molecule type" value="Genomic_DNA"/>
</dbReference>
<feature type="domain" description="AATF leucine zipper-containing" evidence="5">
    <location>
        <begin position="309"/>
        <end position="427"/>
    </location>
</feature>
<keyword evidence="7" id="KW-1185">Reference proteome</keyword>
<feature type="compositionally biased region" description="Acidic residues" evidence="3">
    <location>
        <begin position="118"/>
        <end position="141"/>
    </location>
</feature>
<comment type="caution">
    <text evidence="6">The sequence shown here is derived from an EMBL/GenBank/DDBJ whole genome shotgun (WGS) entry which is preliminary data.</text>
</comment>
<dbReference type="InterPro" id="IPR039223">
    <property type="entry name" value="AATF/Bfr2"/>
</dbReference>
<gene>
    <name evidence="6" type="ORF">DL764_001706</name>
</gene>
<dbReference type="GO" id="GO:0000462">
    <property type="term" value="P:maturation of SSU-rRNA from tricistronic rRNA transcript (SSU-rRNA, 5.8S rRNA, LSU-rRNA)"/>
    <property type="evidence" value="ECO:0007669"/>
    <property type="project" value="TreeGrafter"/>
</dbReference>
<dbReference type="STRING" id="155417.A0A4Q4TNL1"/>
<protein>
    <recommendedName>
        <fullName evidence="2">Protein BFR2</fullName>
    </recommendedName>
</protein>
<dbReference type="AlphaFoldDB" id="A0A4Q4TNL1"/>
<evidence type="ECO:0000256" key="2">
    <source>
        <dbReference type="ARBA" id="ARBA00013850"/>
    </source>
</evidence>
<name>A0A4Q4TNL1_9PEZI</name>
<dbReference type="PANTHER" id="PTHR15565:SF0">
    <property type="entry name" value="PROTEIN AATF"/>
    <property type="match status" value="1"/>
</dbReference>
<proteinExistence type="inferred from homology"/>
<sequence>MPSAKPGGRAREFADWEARPAKDYDPEADVPSDSDSAAGSEDSADNKAATEHYVNVGKSKLRRKDPVALGSQYRGTRVSRADLEAEDDDEDDEEEESGDEPSDIFEDAHEDLDVASSEYDDPDNADLEADQNDDDDGEIDSDNALGESDEEKFKDFTFRGSSQTLPHRGKRVTRPTAADFMGSDEEEDDESEKDDLEDEEEGEGESNDVDSEDGVRNDPASAFLDDEAEESEDEEDDEGPDGLEDEDDLGSADKSEDEDDEENEEDDDESDDEQRDREKGDANRASLLEMVQAGQRSVAESLSSAAQKDIAKGLSVRQQQKAFDALLNIRIRMQKSLVAINSLNTVEEAERQSEPYEAAEAAALKLWNAIEGFRSSIQSGDAAKSAQKRKRTVDATSSSQEIWETMQDTERRAKIRRKAVLENWSQKAKNMRTVDKSSRKFSGTVEKPLTVRLEEELEAPERLIKRTRTPRSCAPAQGAKKVNEDPSIYDDADFYQLLLKELVDQRAADTSGGAGSAATIRFTTVKEAKAKRHVDTKASKGRKMRFNVHEKLQNFMAPEDRRTWEESAIDRLFGTLFGQKMELDEEAVSDQEMGGVSVEEDGLRLFRS</sequence>
<dbReference type="GO" id="GO:0005730">
    <property type="term" value="C:nucleolus"/>
    <property type="evidence" value="ECO:0007669"/>
    <property type="project" value="TreeGrafter"/>
</dbReference>
<dbReference type="Pfam" id="PF08164">
    <property type="entry name" value="TRAUB"/>
    <property type="match status" value="1"/>
</dbReference>
<feature type="domain" description="Apoptosis-antagonizing transcription factor C-terminal" evidence="4">
    <location>
        <begin position="495"/>
        <end position="577"/>
    </location>
</feature>
<dbReference type="OrthoDB" id="5783963at2759"/>
<dbReference type="InterPro" id="IPR012617">
    <property type="entry name" value="AATF_C"/>
</dbReference>
<comment type="similarity">
    <text evidence="1">Belongs to the AATF family.</text>
</comment>
<feature type="compositionally biased region" description="Acidic residues" evidence="3">
    <location>
        <begin position="84"/>
        <end position="110"/>
    </location>
</feature>
<feature type="compositionally biased region" description="Basic and acidic residues" evidence="3">
    <location>
        <begin position="9"/>
        <end position="25"/>
    </location>
</feature>
<evidence type="ECO:0000313" key="7">
    <source>
        <dbReference type="Proteomes" id="UP000293360"/>
    </source>
</evidence>
<feature type="compositionally biased region" description="Acidic residues" evidence="3">
    <location>
        <begin position="224"/>
        <end position="273"/>
    </location>
</feature>
<evidence type="ECO:0000256" key="1">
    <source>
        <dbReference type="ARBA" id="ARBA00008966"/>
    </source>
</evidence>
<reference evidence="6 7" key="1">
    <citation type="submission" date="2018-06" db="EMBL/GenBank/DDBJ databases">
        <title>Complete Genomes of Monosporascus.</title>
        <authorList>
            <person name="Robinson A.J."/>
            <person name="Natvig D.O."/>
        </authorList>
    </citation>
    <scope>NUCLEOTIDE SEQUENCE [LARGE SCALE GENOMIC DNA]</scope>
    <source>
        <strain evidence="6 7">CBS 110550</strain>
    </source>
</reference>
<evidence type="ECO:0000259" key="4">
    <source>
        <dbReference type="Pfam" id="PF08164"/>
    </source>
</evidence>